<name>A0A0F9UPK3_9ZZZZ</name>
<reference evidence="2" key="1">
    <citation type="journal article" date="2015" name="Nature">
        <title>Complex archaea that bridge the gap between prokaryotes and eukaryotes.</title>
        <authorList>
            <person name="Spang A."/>
            <person name="Saw J.H."/>
            <person name="Jorgensen S.L."/>
            <person name="Zaremba-Niedzwiedzka K."/>
            <person name="Martijn J."/>
            <person name="Lind A.E."/>
            <person name="van Eijk R."/>
            <person name="Schleper C."/>
            <person name="Guy L."/>
            <person name="Ettema T.J."/>
        </authorList>
    </citation>
    <scope>NUCLEOTIDE SEQUENCE</scope>
</reference>
<organism evidence="2">
    <name type="scientific">marine sediment metagenome</name>
    <dbReference type="NCBI Taxonomy" id="412755"/>
    <lineage>
        <taxon>unclassified sequences</taxon>
        <taxon>metagenomes</taxon>
        <taxon>ecological metagenomes</taxon>
    </lineage>
</organism>
<evidence type="ECO:0000313" key="2">
    <source>
        <dbReference type="EMBL" id="KKN93574.1"/>
    </source>
</evidence>
<comment type="caution">
    <text evidence="2">The sequence shown here is derived from an EMBL/GenBank/DDBJ whole genome shotgun (WGS) entry which is preliminary data.</text>
</comment>
<dbReference type="InterPro" id="IPR044044">
    <property type="entry name" value="DUF5679"/>
</dbReference>
<proteinExistence type="predicted"/>
<dbReference type="Pfam" id="PF18930">
    <property type="entry name" value="DUF5679"/>
    <property type="match status" value="1"/>
</dbReference>
<dbReference type="AlphaFoldDB" id="A0A0F9UPK3"/>
<accession>A0A0F9UPK3</accession>
<gene>
    <name evidence="2" type="ORF">LCGC14_0197650</name>
</gene>
<evidence type="ECO:0000259" key="1">
    <source>
        <dbReference type="Pfam" id="PF18930"/>
    </source>
</evidence>
<dbReference type="EMBL" id="LAZR01000085">
    <property type="protein sequence ID" value="KKN93574.1"/>
    <property type="molecule type" value="Genomic_DNA"/>
</dbReference>
<sequence length="51" mass="5708">MEAYCVKCKAKREIQDEKEIAMKGKGGTKRRALTGTCPKCGTKMFRILGNK</sequence>
<feature type="domain" description="DUF5679" evidence="1">
    <location>
        <begin position="4"/>
        <end position="47"/>
    </location>
</feature>
<protein>
    <recommendedName>
        <fullName evidence="1">DUF5679 domain-containing protein</fullName>
    </recommendedName>
</protein>